<dbReference type="PANTHER" id="PTHR32329:SF2">
    <property type="entry name" value="BIFUNCTIONAL PROTEIN [INCLUDES 2-HYDROXYACYL-COA DEHYDRATASE (N-TER) AND ITS ACTIVATOR DOMAIN (C_TERM)"/>
    <property type="match status" value="1"/>
</dbReference>
<dbReference type="Proteomes" id="UP000485484">
    <property type="component" value="Unassembled WGS sequence"/>
</dbReference>
<keyword evidence="6" id="KW-0378">Hydrolase</keyword>
<dbReference type="InterPro" id="IPR008275">
    <property type="entry name" value="CoA_E_activase_dom"/>
</dbReference>
<gene>
    <name evidence="6" type="primary">fldI</name>
    <name evidence="6" type="ORF">BWY73_00694</name>
</gene>
<evidence type="ECO:0000256" key="3">
    <source>
        <dbReference type="ARBA" id="ARBA00023004"/>
    </source>
</evidence>
<dbReference type="Gene3D" id="3.30.420.40">
    <property type="match status" value="2"/>
</dbReference>
<name>A0A1V5MHK1_UNCT6</name>
<keyword evidence="3" id="KW-0408">Iron</keyword>
<evidence type="ECO:0000313" key="6">
    <source>
        <dbReference type="EMBL" id="OPZ92666.1"/>
    </source>
</evidence>
<dbReference type="EMBL" id="MWAK01000078">
    <property type="protein sequence ID" value="OPZ92666.1"/>
    <property type="molecule type" value="Genomic_DNA"/>
</dbReference>
<organism evidence="6 7">
    <name type="scientific">candidate division TA06 bacterium ADurb.Bin417</name>
    <dbReference type="NCBI Taxonomy" id="1852828"/>
    <lineage>
        <taxon>Bacteria</taxon>
        <taxon>Bacteria division TA06</taxon>
    </lineage>
</organism>
<dbReference type="InterPro" id="IPR002731">
    <property type="entry name" value="ATPase_BadF"/>
</dbReference>
<comment type="cofactor">
    <cofactor evidence="1">
        <name>[4Fe-4S] cluster</name>
        <dbReference type="ChEBI" id="CHEBI:49883"/>
    </cofactor>
</comment>
<sequence length="255" mass="26737">MAIAGLDIGSVATKCVVVDDGRIIGAALVRTGTDTEKAATRALADALQQARLERAVLEKIVSTGYGRRQCGLADRVITEISAAGAGAFRMNGRRPGLVVDIGGQDTKVIEINGEGSVSDFLMNDKCAAGTGRFLELMAQVLETDMEGFSQLARSAEAPRRLNATCSVFAESEVVSLIAHGESKTNIAAGLFEAVASRVAAMLRQFQEQPVFFCGGGARSPALRLALERLAGRPVQVLDPPQFVVAFGAAMLPDGV</sequence>
<evidence type="ECO:0000256" key="4">
    <source>
        <dbReference type="ARBA" id="ARBA00023014"/>
    </source>
</evidence>
<feature type="domain" description="ATPase BadF/BadG/BcrA/BcrD type" evidence="5">
    <location>
        <begin position="5"/>
        <end position="251"/>
    </location>
</feature>
<dbReference type="InterPro" id="IPR043129">
    <property type="entry name" value="ATPase_NBD"/>
</dbReference>
<reference evidence="6 7" key="1">
    <citation type="submission" date="2017-02" db="EMBL/GenBank/DDBJ databases">
        <title>Delving into the versatile metabolic prowess of the omnipresent phylum Bacteroidetes.</title>
        <authorList>
            <person name="Nobu M.K."/>
            <person name="Mei R."/>
            <person name="Narihiro T."/>
            <person name="Kuroda K."/>
            <person name="Liu W.-T."/>
        </authorList>
    </citation>
    <scope>NUCLEOTIDE SEQUENCE [LARGE SCALE GENOMIC DNA]</scope>
    <source>
        <strain evidence="6">ADurb.Bin417</strain>
    </source>
</reference>
<proteinExistence type="predicted"/>
<evidence type="ECO:0000256" key="1">
    <source>
        <dbReference type="ARBA" id="ARBA00001966"/>
    </source>
</evidence>
<keyword evidence="4" id="KW-0411">Iron-sulfur</keyword>
<dbReference type="InterPro" id="IPR051805">
    <property type="entry name" value="Dehydratase_Activator_Redct"/>
</dbReference>
<dbReference type="GO" id="GO:0016787">
    <property type="term" value="F:hydrolase activity"/>
    <property type="evidence" value="ECO:0007669"/>
    <property type="project" value="UniProtKB-KW"/>
</dbReference>
<evidence type="ECO:0000256" key="2">
    <source>
        <dbReference type="ARBA" id="ARBA00022723"/>
    </source>
</evidence>
<dbReference type="GO" id="GO:0046872">
    <property type="term" value="F:metal ion binding"/>
    <property type="evidence" value="ECO:0007669"/>
    <property type="project" value="UniProtKB-KW"/>
</dbReference>
<dbReference type="AlphaFoldDB" id="A0A1V5MHK1"/>
<protein>
    <submittedName>
        <fullName evidence="6">R-phenyllactate dehydratase activator</fullName>
        <ecNumber evidence="6">3.-.-.-</ecNumber>
    </submittedName>
</protein>
<keyword evidence="2" id="KW-0479">Metal-binding</keyword>
<dbReference type="EC" id="3.-.-.-" evidence="6"/>
<evidence type="ECO:0000313" key="7">
    <source>
        <dbReference type="Proteomes" id="UP000485484"/>
    </source>
</evidence>
<dbReference type="PANTHER" id="PTHR32329">
    <property type="entry name" value="BIFUNCTIONAL PROTEIN [INCLUDES 2-HYDROXYACYL-COA DEHYDRATASE (N-TER) AND ITS ACTIVATOR DOMAIN (C_TERM)-RELATED"/>
    <property type="match status" value="1"/>
</dbReference>
<comment type="caution">
    <text evidence="6">The sequence shown here is derived from an EMBL/GenBank/DDBJ whole genome shotgun (WGS) entry which is preliminary data.</text>
</comment>
<dbReference type="NCBIfam" id="TIGR00241">
    <property type="entry name" value="CoA_E_activ"/>
    <property type="match status" value="1"/>
</dbReference>
<dbReference type="Pfam" id="PF01869">
    <property type="entry name" value="BcrAD_BadFG"/>
    <property type="match status" value="1"/>
</dbReference>
<dbReference type="GO" id="GO:0051536">
    <property type="term" value="F:iron-sulfur cluster binding"/>
    <property type="evidence" value="ECO:0007669"/>
    <property type="project" value="UniProtKB-KW"/>
</dbReference>
<evidence type="ECO:0000259" key="5">
    <source>
        <dbReference type="Pfam" id="PF01869"/>
    </source>
</evidence>
<dbReference type="CDD" id="cd24036">
    <property type="entry name" value="ASKHA_NBD_BcrAD_BadFG_HgdC_HadI"/>
    <property type="match status" value="1"/>
</dbReference>
<dbReference type="SUPFAM" id="SSF53067">
    <property type="entry name" value="Actin-like ATPase domain"/>
    <property type="match status" value="1"/>
</dbReference>
<accession>A0A1V5MHK1</accession>